<feature type="region of interest" description="Disordered" evidence="1">
    <location>
        <begin position="397"/>
        <end position="488"/>
    </location>
</feature>
<feature type="region of interest" description="Disordered" evidence="1">
    <location>
        <begin position="341"/>
        <end position="368"/>
    </location>
</feature>
<organism evidence="2 3">
    <name type="scientific">Ophiobolus disseminans</name>
    <dbReference type="NCBI Taxonomy" id="1469910"/>
    <lineage>
        <taxon>Eukaryota</taxon>
        <taxon>Fungi</taxon>
        <taxon>Dikarya</taxon>
        <taxon>Ascomycota</taxon>
        <taxon>Pezizomycotina</taxon>
        <taxon>Dothideomycetes</taxon>
        <taxon>Pleosporomycetidae</taxon>
        <taxon>Pleosporales</taxon>
        <taxon>Pleosporineae</taxon>
        <taxon>Phaeosphaeriaceae</taxon>
        <taxon>Ophiobolus</taxon>
    </lineage>
</organism>
<feature type="compositionally biased region" description="Gly residues" evidence="1">
    <location>
        <begin position="636"/>
        <end position="645"/>
    </location>
</feature>
<feature type="region of interest" description="Disordered" evidence="1">
    <location>
        <begin position="586"/>
        <end position="667"/>
    </location>
</feature>
<feature type="compositionally biased region" description="Acidic residues" evidence="1">
    <location>
        <begin position="589"/>
        <end position="602"/>
    </location>
</feature>
<feature type="compositionally biased region" description="Low complexity" evidence="1">
    <location>
        <begin position="423"/>
        <end position="439"/>
    </location>
</feature>
<feature type="compositionally biased region" description="Acidic residues" evidence="1">
    <location>
        <begin position="400"/>
        <end position="418"/>
    </location>
</feature>
<accession>A0A6A6ZSN2</accession>
<feature type="region of interest" description="Disordered" evidence="1">
    <location>
        <begin position="184"/>
        <end position="210"/>
    </location>
</feature>
<feature type="region of interest" description="Disordered" evidence="1">
    <location>
        <begin position="506"/>
        <end position="538"/>
    </location>
</feature>
<name>A0A6A6ZSN2_9PLEO</name>
<dbReference type="Proteomes" id="UP000799424">
    <property type="component" value="Unassembled WGS sequence"/>
</dbReference>
<feature type="region of interest" description="Disordered" evidence="1">
    <location>
        <begin position="294"/>
        <end position="327"/>
    </location>
</feature>
<protein>
    <submittedName>
        <fullName evidence="2">Uncharacterized protein</fullName>
    </submittedName>
</protein>
<dbReference type="AlphaFoldDB" id="A0A6A6ZSN2"/>
<proteinExistence type="predicted"/>
<feature type="compositionally biased region" description="Basic and acidic residues" evidence="1">
    <location>
        <begin position="440"/>
        <end position="457"/>
    </location>
</feature>
<evidence type="ECO:0000313" key="3">
    <source>
        <dbReference type="Proteomes" id="UP000799424"/>
    </source>
</evidence>
<keyword evidence="3" id="KW-1185">Reference proteome</keyword>
<feature type="compositionally biased region" description="Low complexity" evidence="1">
    <location>
        <begin position="512"/>
        <end position="525"/>
    </location>
</feature>
<gene>
    <name evidence="2" type="ORF">CC86DRAFT_457440</name>
</gene>
<reference evidence="2" key="1">
    <citation type="journal article" date="2020" name="Stud. Mycol.">
        <title>101 Dothideomycetes genomes: a test case for predicting lifestyles and emergence of pathogens.</title>
        <authorList>
            <person name="Haridas S."/>
            <person name="Albert R."/>
            <person name="Binder M."/>
            <person name="Bloem J."/>
            <person name="Labutti K."/>
            <person name="Salamov A."/>
            <person name="Andreopoulos B."/>
            <person name="Baker S."/>
            <person name="Barry K."/>
            <person name="Bills G."/>
            <person name="Bluhm B."/>
            <person name="Cannon C."/>
            <person name="Castanera R."/>
            <person name="Culley D."/>
            <person name="Daum C."/>
            <person name="Ezra D."/>
            <person name="Gonzalez J."/>
            <person name="Henrissat B."/>
            <person name="Kuo A."/>
            <person name="Liang C."/>
            <person name="Lipzen A."/>
            <person name="Lutzoni F."/>
            <person name="Magnuson J."/>
            <person name="Mondo S."/>
            <person name="Nolan M."/>
            <person name="Ohm R."/>
            <person name="Pangilinan J."/>
            <person name="Park H.-J."/>
            <person name="Ramirez L."/>
            <person name="Alfaro M."/>
            <person name="Sun H."/>
            <person name="Tritt A."/>
            <person name="Yoshinaga Y."/>
            <person name="Zwiers L.-H."/>
            <person name="Turgeon B."/>
            <person name="Goodwin S."/>
            <person name="Spatafora J."/>
            <person name="Crous P."/>
            <person name="Grigoriev I."/>
        </authorList>
    </citation>
    <scope>NUCLEOTIDE SEQUENCE</scope>
    <source>
        <strain evidence="2">CBS 113818</strain>
    </source>
</reference>
<evidence type="ECO:0000256" key="1">
    <source>
        <dbReference type="SAM" id="MobiDB-lite"/>
    </source>
</evidence>
<feature type="compositionally biased region" description="Gly residues" evidence="1">
    <location>
        <begin position="603"/>
        <end position="623"/>
    </location>
</feature>
<evidence type="ECO:0000313" key="2">
    <source>
        <dbReference type="EMBL" id="KAF2823803.1"/>
    </source>
</evidence>
<dbReference type="EMBL" id="MU006231">
    <property type="protein sequence ID" value="KAF2823803.1"/>
    <property type="molecule type" value="Genomic_DNA"/>
</dbReference>
<dbReference type="OrthoDB" id="3795533at2759"/>
<sequence>MDINDAPTLNSLNKPQKRALIMRDQLRFDEQHHLDSFIEGLSYNEPPAYKRINGTIYPPLVMATLKDTATRFDLGNVHFESDVILPNGIYRAYLTVENGRFEIRTEDALPEDEDNLDSVPIHVFIAKNMVPMFETKFKAIYARMKQINEVRQAAFHSVQKPVEQFLAGETLARLDPDQSAQNVFSSQVTTSKKRRPGEAVNKHTSNKRKRIGLDTIPQDAKTATFDTIPEKIKIDLFDNVIKTALPNFDNLMMASWNVVSVYSNVGTDFPELHKSIVELKSVLQDFEDGFGSKRARKELPMRRDLAPPPRDGAGGTDDANGFGGSNVATGRLLIESAPEPIQDGANDAVAPQDDADNTAQQDANNDDLYDEPELAATGAQRDDMPPPNLMQMIKRHDDAGEQDSENDNDNDNDNDDTEPLPAPRASSTATRRASIFRSTPEQHTRRVTESPLFERENPTPSPELIRRRTDYTSSISTKPPKPKLRHNFPSISISKLKPEPKLRHTLAGAVQPPSTSSSTHTSPTPTSSPAPPTKKRSLAEISTSDLRAAYKKRKAELIATFDGNHNVPQQYRVQMQKMMAEIKGREKLEAEEDDEGEDEDGSEGGLGVRNGGGGKGGGGGGVLGKSVLGVKKRSGNGDGGNGGMGSAPVAPMMHVRKEGGAGGRRLG</sequence>